<keyword evidence="2" id="KW-1185">Reference proteome</keyword>
<proteinExistence type="predicted"/>
<dbReference type="AlphaFoldDB" id="A0A1I3MY81"/>
<name>A0A1I3MY81_9RHOB</name>
<organism evidence="1 2">
    <name type="scientific">Jannaschia pohangensis</name>
    <dbReference type="NCBI Taxonomy" id="390807"/>
    <lineage>
        <taxon>Bacteria</taxon>
        <taxon>Pseudomonadati</taxon>
        <taxon>Pseudomonadota</taxon>
        <taxon>Alphaproteobacteria</taxon>
        <taxon>Rhodobacterales</taxon>
        <taxon>Roseobacteraceae</taxon>
        <taxon>Jannaschia</taxon>
    </lineage>
</organism>
<accession>A0A1I3MY81</accession>
<dbReference type="Proteomes" id="UP000199110">
    <property type="component" value="Unassembled WGS sequence"/>
</dbReference>
<protein>
    <submittedName>
        <fullName evidence="1">Uncharacterized protein</fullName>
    </submittedName>
</protein>
<sequence>MNKIAPSFPGHPEHLMAELIELLIKVLDSHKDKDVATNLQVLVAEISGIRLIMDRHATAMEELLPRTRTVERLSDQQHELMALMEQMAVNLSWIRGQLDGDVDGST</sequence>
<evidence type="ECO:0000313" key="2">
    <source>
        <dbReference type="Proteomes" id="UP000199110"/>
    </source>
</evidence>
<dbReference type="EMBL" id="FORA01000002">
    <property type="protein sequence ID" value="SFJ01892.1"/>
    <property type="molecule type" value="Genomic_DNA"/>
</dbReference>
<reference evidence="1 2" key="1">
    <citation type="submission" date="2016-10" db="EMBL/GenBank/DDBJ databases">
        <authorList>
            <person name="de Groot N.N."/>
        </authorList>
    </citation>
    <scope>NUCLEOTIDE SEQUENCE [LARGE SCALE GENOMIC DNA]</scope>
    <source>
        <strain evidence="1 2">DSM 19073</strain>
    </source>
</reference>
<gene>
    <name evidence="1" type="ORF">SAMN04488095_1995</name>
</gene>
<evidence type="ECO:0000313" key="1">
    <source>
        <dbReference type="EMBL" id="SFJ01892.1"/>
    </source>
</evidence>